<evidence type="ECO:0000256" key="10">
    <source>
        <dbReference type="ARBA" id="ARBA00023315"/>
    </source>
</evidence>
<dbReference type="PANTHER" id="PTHR12317:SF79">
    <property type="entry name" value="ACYLTRANSFERASE"/>
    <property type="match status" value="1"/>
</dbReference>
<dbReference type="AlphaFoldDB" id="A0AAN7P6H1"/>
<evidence type="ECO:0000256" key="6">
    <source>
        <dbReference type="ARBA" id="ARBA00022824"/>
    </source>
</evidence>
<keyword evidence="9" id="KW-0472">Membrane</keyword>
<dbReference type="GO" id="GO:0019432">
    <property type="term" value="P:triglyceride biosynthetic process"/>
    <property type="evidence" value="ECO:0007669"/>
    <property type="project" value="TreeGrafter"/>
</dbReference>
<evidence type="ECO:0000256" key="9">
    <source>
        <dbReference type="ARBA" id="ARBA00023136"/>
    </source>
</evidence>
<gene>
    <name evidence="11" type="ORF">RN001_010378</name>
</gene>
<dbReference type="PANTHER" id="PTHR12317">
    <property type="entry name" value="DIACYLGLYCEROL O-ACYLTRANSFERASE"/>
    <property type="match status" value="1"/>
</dbReference>
<evidence type="ECO:0008006" key="13">
    <source>
        <dbReference type="Google" id="ProtNLM"/>
    </source>
</evidence>
<keyword evidence="3" id="KW-0444">Lipid biosynthesis</keyword>
<dbReference type="Proteomes" id="UP001353858">
    <property type="component" value="Unassembled WGS sequence"/>
</dbReference>
<organism evidence="11 12">
    <name type="scientific">Aquatica leii</name>
    <dbReference type="NCBI Taxonomy" id="1421715"/>
    <lineage>
        <taxon>Eukaryota</taxon>
        <taxon>Metazoa</taxon>
        <taxon>Ecdysozoa</taxon>
        <taxon>Arthropoda</taxon>
        <taxon>Hexapoda</taxon>
        <taxon>Insecta</taxon>
        <taxon>Pterygota</taxon>
        <taxon>Neoptera</taxon>
        <taxon>Endopterygota</taxon>
        <taxon>Coleoptera</taxon>
        <taxon>Polyphaga</taxon>
        <taxon>Elateriformia</taxon>
        <taxon>Elateroidea</taxon>
        <taxon>Lampyridae</taxon>
        <taxon>Luciolinae</taxon>
        <taxon>Aquatica</taxon>
    </lineage>
</organism>
<evidence type="ECO:0000313" key="11">
    <source>
        <dbReference type="EMBL" id="KAK4877872.1"/>
    </source>
</evidence>
<dbReference type="GO" id="GO:0005789">
    <property type="term" value="C:endoplasmic reticulum membrane"/>
    <property type="evidence" value="ECO:0007669"/>
    <property type="project" value="UniProtKB-SubCell"/>
</dbReference>
<keyword evidence="12" id="KW-1185">Reference proteome</keyword>
<evidence type="ECO:0000256" key="2">
    <source>
        <dbReference type="ARBA" id="ARBA00005420"/>
    </source>
</evidence>
<keyword evidence="4" id="KW-0808">Transferase</keyword>
<dbReference type="InterPro" id="IPR007130">
    <property type="entry name" value="DAGAT"/>
</dbReference>
<keyword evidence="7" id="KW-1133">Transmembrane helix</keyword>
<comment type="caution">
    <text evidence="11">The sequence shown here is derived from an EMBL/GenBank/DDBJ whole genome shotgun (WGS) entry which is preliminary data.</text>
</comment>
<evidence type="ECO:0000256" key="3">
    <source>
        <dbReference type="ARBA" id="ARBA00022516"/>
    </source>
</evidence>
<evidence type="ECO:0000256" key="8">
    <source>
        <dbReference type="ARBA" id="ARBA00023098"/>
    </source>
</evidence>
<dbReference type="GO" id="GO:0004144">
    <property type="term" value="F:diacylglycerol O-acyltransferase activity"/>
    <property type="evidence" value="ECO:0007669"/>
    <property type="project" value="TreeGrafter"/>
</dbReference>
<dbReference type="Pfam" id="PF03982">
    <property type="entry name" value="DAGAT"/>
    <property type="match status" value="1"/>
</dbReference>
<proteinExistence type="inferred from homology"/>
<keyword evidence="10" id="KW-0012">Acyltransferase</keyword>
<evidence type="ECO:0000256" key="1">
    <source>
        <dbReference type="ARBA" id="ARBA00004477"/>
    </source>
</evidence>
<evidence type="ECO:0000256" key="4">
    <source>
        <dbReference type="ARBA" id="ARBA00022679"/>
    </source>
</evidence>
<name>A0AAN7P6H1_9COLE</name>
<evidence type="ECO:0000256" key="5">
    <source>
        <dbReference type="ARBA" id="ARBA00022692"/>
    </source>
</evidence>
<accession>A0AAN7P6H1</accession>
<keyword evidence="6" id="KW-0256">Endoplasmic reticulum</keyword>
<evidence type="ECO:0000313" key="12">
    <source>
        <dbReference type="Proteomes" id="UP001353858"/>
    </source>
</evidence>
<keyword evidence="5" id="KW-0812">Transmembrane</keyword>
<reference evidence="12" key="1">
    <citation type="submission" date="2023-01" db="EMBL/GenBank/DDBJ databases">
        <title>Key to firefly adult light organ development and bioluminescence: homeobox transcription factors regulate luciferase expression and transportation to peroxisome.</title>
        <authorList>
            <person name="Fu X."/>
        </authorList>
    </citation>
    <scope>NUCLEOTIDE SEQUENCE [LARGE SCALE GENOMIC DNA]</scope>
</reference>
<protein>
    <recommendedName>
        <fullName evidence="13">Acyltransferase</fullName>
    </recommendedName>
</protein>
<comment type="subcellular location">
    <subcellularLocation>
        <location evidence="1">Endoplasmic reticulum membrane</location>
        <topology evidence="1">Multi-pass membrane protein</topology>
    </subcellularLocation>
</comment>
<evidence type="ECO:0000256" key="7">
    <source>
        <dbReference type="ARBA" id="ARBA00022989"/>
    </source>
</evidence>
<dbReference type="EMBL" id="JARPUR010000004">
    <property type="protein sequence ID" value="KAK4877872.1"/>
    <property type="molecule type" value="Genomic_DNA"/>
</dbReference>
<keyword evidence="8" id="KW-0443">Lipid metabolism</keyword>
<comment type="similarity">
    <text evidence="2">Belongs to the diacylglycerol acyltransferase family.</text>
</comment>
<sequence>MLLLNGNKVSTGTCKFRFYNAGDIVRSNNNIIIIKNGLICGSEKSLNYVLEDPNGGHIIGLAVGGSREVEYATLKDYHIFLKNRKGFVRVALKNGTSLVPVFSFGAENAFTRIPIPKSLQNWIKEKTGLLIYFYNGQGFFQKWFGLAPKFCQISTIVGKPIEVKKIPNPTAEDIDEVHQKFVAGITELFNEYKYKYLKDPDNTQLVIN</sequence>